<accession>A0AA39K140</accession>
<dbReference type="AlphaFoldDB" id="A0AA39K140"/>
<proteinExistence type="predicted"/>
<evidence type="ECO:0000313" key="1">
    <source>
        <dbReference type="EMBL" id="KAK0452579.1"/>
    </source>
</evidence>
<gene>
    <name evidence="1" type="ORF">EV421DRAFT_1731199</name>
</gene>
<reference evidence="1" key="1">
    <citation type="submission" date="2023-06" db="EMBL/GenBank/DDBJ databases">
        <authorList>
            <consortium name="Lawrence Berkeley National Laboratory"/>
            <person name="Ahrendt S."/>
            <person name="Sahu N."/>
            <person name="Indic B."/>
            <person name="Wong-Bajracharya J."/>
            <person name="Merenyi Z."/>
            <person name="Ke H.-M."/>
            <person name="Monk M."/>
            <person name="Kocsube S."/>
            <person name="Drula E."/>
            <person name="Lipzen A."/>
            <person name="Balint B."/>
            <person name="Henrissat B."/>
            <person name="Andreopoulos B."/>
            <person name="Martin F.M."/>
            <person name="Harder C.B."/>
            <person name="Rigling D."/>
            <person name="Ford K.L."/>
            <person name="Foster G.D."/>
            <person name="Pangilinan J."/>
            <person name="Papanicolaou A."/>
            <person name="Barry K."/>
            <person name="LaButti K."/>
            <person name="Viragh M."/>
            <person name="Koriabine M."/>
            <person name="Yan M."/>
            <person name="Riley R."/>
            <person name="Champramary S."/>
            <person name="Plett K.L."/>
            <person name="Tsai I.J."/>
            <person name="Slot J."/>
            <person name="Sipos G."/>
            <person name="Plett J."/>
            <person name="Nagy L.G."/>
            <person name="Grigoriev I.V."/>
        </authorList>
    </citation>
    <scope>NUCLEOTIDE SEQUENCE</scope>
    <source>
        <strain evidence="1">FPL87.14</strain>
    </source>
</reference>
<keyword evidence="2" id="KW-1185">Reference proteome</keyword>
<dbReference type="Proteomes" id="UP001175226">
    <property type="component" value="Unassembled WGS sequence"/>
</dbReference>
<dbReference type="EMBL" id="JAUEPT010000004">
    <property type="protein sequence ID" value="KAK0452579.1"/>
    <property type="molecule type" value="Genomic_DNA"/>
</dbReference>
<protein>
    <submittedName>
        <fullName evidence="1">Uncharacterized protein</fullName>
    </submittedName>
</protein>
<organism evidence="1 2">
    <name type="scientific">Armillaria borealis</name>
    <dbReference type="NCBI Taxonomy" id="47425"/>
    <lineage>
        <taxon>Eukaryota</taxon>
        <taxon>Fungi</taxon>
        <taxon>Dikarya</taxon>
        <taxon>Basidiomycota</taxon>
        <taxon>Agaricomycotina</taxon>
        <taxon>Agaricomycetes</taxon>
        <taxon>Agaricomycetidae</taxon>
        <taxon>Agaricales</taxon>
        <taxon>Marasmiineae</taxon>
        <taxon>Physalacriaceae</taxon>
        <taxon>Armillaria</taxon>
    </lineage>
</organism>
<comment type="caution">
    <text evidence="1">The sequence shown here is derived from an EMBL/GenBank/DDBJ whole genome shotgun (WGS) entry which is preliminary data.</text>
</comment>
<evidence type="ECO:0000313" key="2">
    <source>
        <dbReference type="Proteomes" id="UP001175226"/>
    </source>
</evidence>
<name>A0AA39K140_9AGAR</name>
<sequence>MVLKPTSYLLAGQRSFVNHVGVKNENPIPRCIGASPRYLERKEGWTSSLLAGEKRWWLSYGARHIVRRGAQYVCGLSQRVNTSKKITDPWRGGRAQAMLDLEREVGLAVVFDEDEEGGEDKEGLEIRLEPDDDDRRAGARPSWRTRWIHWIHQIQGRQGLRSLSLLAPRLRKPPLTTTVLGSRQSSRQCLVYQVHADGRVMSKLLCTRRVWAGFFVND</sequence>